<dbReference type="Proteomes" id="UP000321234">
    <property type="component" value="Unassembled WGS sequence"/>
</dbReference>
<name>A0A5C8Z6C4_9ACTN</name>
<keyword evidence="3" id="KW-1185">Reference proteome</keyword>
<evidence type="ECO:0000256" key="1">
    <source>
        <dbReference type="SAM" id="MobiDB-lite"/>
    </source>
</evidence>
<gene>
    <name evidence="2" type="ORF">FMM08_20000</name>
</gene>
<comment type="caution">
    <text evidence="2">The sequence shown here is derived from an EMBL/GenBank/DDBJ whole genome shotgun (WGS) entry which is preliminary data.</text>
</comment>
<dbReference type="EMBL" id="VKAC01000014">
    <property type="protein sequence ID" value="TXR52476.1"/>
    <property type="molecule type" value="Genomic_DNA"/>
</dbReference>
<dbReference type="OrthoDB" id="3386529at2"/>
<proteinExistence type="predicted"/>
<evidence type="ECO:0008006" key="4">
    <source>
        <dbReference type="Google" id="ProtNLM"/>
    </source>
</evidence>
<feature type="region of interest" description="Disordered" evidence="1">
    <location>
        <begin position="1"/>
        <end position="68"/>
    </location>
</feature>
<dbReference type="AlphaFoldDB" id="A0A5C8Z6C4"/>
<evidence type="ECO:0000313" key="2">
    <source>
        <dbReference type="EMBL" id="TXR52476.1"/>
    </source>
</evidence>
<evidence type="ECO:0000313" key="3">
    <source>
        <dbReference type="Proteomes" id="UP000321234"/>
    </source>
</evidence>
<sequence length="200" mass="20033">MSAASSSSEPSIPTGGTTSASSTPATTSAATGDATASASGSASSQAGTETLTVPAGSRPPQLTWSRTADPDVIAATFVAATWQMDTTTDTSPSAAQQRAAQLSTETLAATLAQAPVSSGGAAWSDLAFRSGWTSVEASSTSTPDAPDSDTESYRLVNATITAHGSDGWTSADLFPPVVVYVSLVPDGASWRVEDATTYSS</sequence>
<organism evidence="2 3">
    <name type="scientific">Quadrisphaera setariae</name>
    <dbReference type="NCBI Taxonomy" id="2593304"/>
    <lineage>
        <taxon>Bacteria</taxon>
        <taxon>Bacillati</taxon>
        <taxon>Actinomycetota</taxon>
        <taxon>Actinomycetes</taxon>
        <taxon>Kineosporiales</taxon>
        <taxon>Kineosporiaceae</taxon>
        <taxon>Quadrisphaera</taxon>
    </lineage>
</organism>
<protein>
    <recommendedName>
        <fullName evidence="4">Mce-associated membrane protein</fullName>
    </recommendedName>
</protein>
<dbReference type="RefSeq" id="WP_139713857.1">
    <property type="nucleotide sequence ID" value="NZ_VKAC01000014.1"/>
</dbReference>
<reference evidence="2 3" key="1">
    <citation type="submission" date="2019-07" db="EMBL/GenBank/DDBJ databases">
        <title>Quadrisphaera sp. strain DD2A genome sequencing and assembly.</title>
        <authorList>
            <person name="Kim I."/>
        </authorList>
    </citation>
    <scope>NUCLEOTIDE SEQUENCE [LARGE SCALE GENOMIC DNA]</scope>
    <source>
        <strain evidence="2 3">DD2A</strain>
    </source>
</reference>
<accession>A0A5C8Z6C4</accession>
<feature type="compositionally biased region" description="Low complexity" evidence="1">
    <location>
        <begin position="1"/>
        <end position="48"/>
    </location>
</feature>